<evidence type="ECO:0000313" key="1">
    <source>
        <dbReference type="EMBL" id="GAA0591792.1"/>
    </source>
</evidence>
<protein>
    <recommendedName>
        <fullName evidence="3">Lipoprotein</fullName>
    </recommendedName>
</protein>
<accession>A0ABP3QLT4</accession>
<dbReference type="EMBL" id="BAAAFZ010000052">
    <property type="protein sequence ID" value="GAA0591792.1"/>
    <property type="molecule type" value="Genomic_DNA"/>
</dbReference>
<gene>
    <name evidence="1" type="ORF">GCM10009416_32750</name>
</gene>
<proteinExistence type="predicted"/>
<reference evidence="2" key="1">
    <citation type="journal article" date="2019" name="Int. J. Syst. Evol. Microbiol.">
        <title>The Global Catalogue of Microorganisms (GCM) 10K type strain sequencing project: providing services to taxonomists for standard genome sequencing and annotation.</title>
        <authorList>
            <consortium name="The Broad Institute Genomics Platform"/>
            <consortium name="The Broad Institute Genome Sequencing Center for Infectious Disease"/>
            <person name="Wu L."/>
            <person name="Ma J."/>
        </authorList>
    </citation>
    <scope>NUCLEOTIDE SEQUENCE [LARGE SCALE GENOMIC DNA]</scope>
    <source>
        <strain evidence="2">JCM 9933</strain>
    </source>
</reference>
<organism evidence="1 2">
    <name type="scientific">Craurococcus roseus</name>
    <dbReference type="NCBI Taxonomy" id="77585"/>
    <lineage>
        <taxon>Bacteria</taxon>
        <taxon>Pseudomonadati</taxon>
        <taxon>Pseudomonadota</taxon>
        <taxon>Alphaproteobacteria</taxon>
        <taxon>Acetobacterales</taxon>
        <taxon>Acetobacteraceae</taxon>
        <taxon>Craurococcus</taxon>
    </lineage>
</organism>
<comment type="caution">
    <text evidence="1">The sequence shown here is derived from an EMBL/GenBank/DDBJ whole genome shotgun (WGS) entry which is preliminary data.</text>
</comment>
<dbReference type="RefSeq" id="WP_343896444.1">
    <property type="nucleotide sequence ID" value="NZ_BAAAFZ010000052.1"/>
</dbReference>
<sequence>MPPVSDARRRAGPHGAGAFRAAALAAALALGACAQTPESIAPAAVDEGRYGYLTCPEMGHEMARLNRGLANLATEQSAKRVNDAVGWTHLLHPAHSARTHDIRSWIALHKGELEAVERAMARRCFRAPVRF</sequence>
<dbReference type="Proteomes" id="UP001501588">
    <property type="component" value="Unassembled WGS sequence"/>
</dbReference>
<keyword evidence="2" id="KW-1185">Reference proteome</keyword>
<evidence type="ECO:0000313" key="2">
    <source>
        <dbReference type="Proteomes" id="UP001501588"/>
    </source>
</evidence>
<name>A0ABP3QLT4_9PROT</name>
<evidence type="ECO:0008006" key="3">
    <source>
        <dbReference type="Google" id="ProtNLM"/>
    </source>
</evidence>